<reference evidence="4 5" key="1">
    <citation type="journal article" date="2011" name="Nat. Genet.">
        <title>The genome of the mesopolyploid crop species Brassica rapa.</title>
        <authorList>
            <consortium name="Brassica rapa Genome Sequencing Project Consortium"/>
            <person name="Wang X."/>
            <person name="Wang H."/>
            <person name="Wang J."/>
            <person name="Sun R."/>
            <person name="Wu J."/>
            <person name="Liu S."/>
            <person name="Bai Y."/>
            <person name="Mun J.H."/>
            <person name="Bancroft I."/>
            <person name="Cheng F."/>
            <person name="Huang S."/>
            <person name="Li X."/>
            <person name="Hua W."/>
            <person name="Wang J."/>
            <person name="Wang X."/>
            <person name="Freeling M."/>
            <person name="Pires J.C."/>
            <person name="Paterson A.H."/>
            <person name="Chalhoub B."/>
            <person name="Wang B."/>
            <person name="Hayward A."/>
            <person name="Sharpe A.G."/>
            <person name="Park B.S."/>
            <person name="Weisshaar B."/>
            <person name="Liu B."/>
            <person name="Li B."/>
            <person name="Liu B."/>
            <person name="Tong C."/>
            <person name="Song C."/>
            <person name="Duran C."/>
            <person name="Peng C."/>
            <person name="Geng C."/>
            <person name="Koh C."/>
            <person name="Lin C."/>
            <person name="Edwards D."/>
            <person name="Mu D."/>
            <person name="Shen D."/>
            <person name="Soumpourou E."/>
            <person name="Li F."/>
            <person name="Fraser F."/>
            <person name="Conant G."/>
            <person name="Lassalle G."/>
            <person name="King G.J."/>
            <person name="Bonnema G."/>
            <person name="Tang H."/>
            <person name="Wang H."/>
            <person name="Belcram H."/>
            <person name="Zhou H."/>
            <person name="Hirakawa H."/>
            <person name="Abe H."/>
            <person name="Guo H."/>
            <person name="Wang H."/>
            <person name="Jin H."/>
            <person name="Parkin I.A."/>
            <person name="Batley J."/>
            <person name="Kim J.S."/>
            <person name="Just J."/>
            <person name="Li J."/>
            <person name="Xu J."/>
            <person name="Deng J."/>
            <person name="Kim J.A."/>
            <person name="Li J."/>
            <person name="Yu J."/>
            <person name="Meng J."/>
            <person name="Wang J."/>
            <person name="Min J."/>
            <person name="Poulain J."/>
            <person name="Wang J."/>
            <person name="Hatakeyama K."/>
            <person name="Wu K."/>
            <person name="Wang L."/>
            <person name="Fang L."/>
            <person name="Trick M."/>
            <person name="Links M.G."/>
            <person name="Zhao M."/>
            <person name="Jin M."/>
            <person name="Ramchiary N."/>
            <person name="Drou N."/>
            <person name="Berkman P.J."/>
            <person name="Cai Q."/>
            <person name="Huang Q."/>
            <person name="Li R."/>
            <person name="Tabata S."/>
            <person name="Cheng S."/>
            <person name="Zhang S."/>
            <person name="Zhang S."/>
            <person name="Huang S."/>
            <person name="Sato S."/>
            <person name="Sun S."/>
            <person name="Kwon S.J."/>
            <person name="Choi S.R."/>
            <person name="Lee T.H."/>
            <person name="Fan W."/>
            <person name="Zhao X."/>
            <person name="Tan X."/>
            <person name="Xu X."/>
            <person name="Wang Y."/>
            <person name="Qiu Y."/>
            <person name="Yin Y."/>
            <person name="Li Y."/>
            <person name="Du Y."/>
            <person name="Liao Y."/>
            <person name="Lim Y."/>
            <person name="Narusaka Y."/>
            <person name="Wang Y."/>
            <person name="Wang Z."/>
            <person name="Li Z."/>
            <person name="Wang Z."/>
            <person name="Xiong Z."/>
            <person name="Zhang Z."/>
        </authorList>
    </citation>
    <scope>NUCLEOTIDE SEQUENCE [LARGE SCALE GENOMIC DNA]</scope>
    <source>
        <strain evidence="4 5">cv. Chiifu-401-42</strain>
    </source>
</reference>
<dbReference type="Gene3D" id="1.25.40.10">
    <property type="entry name" value="Tetratricopeptide repeat domain"/>
    <property type="match status" value="1"/>
</dbReference>
<protein>
    <recommendedName>
        <fullName evidence="6">DYW domain-containing protein</fullName>
    </recommendedName>
</protein>
<accession>M4CLY9</accession>
<dbReference type="EnsemblPlants" id="Bra005226.1">
    <property type="protein sequence ID" value="Bra005226.1-P"/>
    <property type="gene ID" value="Bra005226"/>
</dbReference>
<dbReference type="PANTHER" id="PTHR47926:SF465">
    <property type="entry name" value="PENTATRICOPEPTIDE REPEAT (PPR-LIKE) SUPERFAMILY PROTEIN"/>
    <property type="match status" value="1"/>
</dbReference>
<name>M4CLY9_BRACM</name>
<evidence type="ECO:0008006" key="6">
    <source>
        <dbReference type="Google" id="ProtNLM"/>
    </source>
</evidence>
<organism evidence="4 5">
    <name type="scientific">Brassica campestris</name>
    <name type="common">Field mustard</name>
    <dbReference type="NCBI Taxonomy" id="3711"/>
    <lineage>
        <taxon>Eukaryota</taxon>
        <taxon>Viridiplantae</taxon>
        <taxon>Streptophyta</taxon>
        <taxon>Embryophyta</taxon>
        <taxon>Tracheophyta</taxon>
        <taxon>Spermatophyta</taxon>
        <taxon>Magnoliopsida</taxon>
        <taxon>eudicotyledons</taxon>
        <taxon>Gunneridae</taxon>
        <taxon>Pentapetalae</taxon>
        <taxon>rosids</taxon>
        <taxon>malvids</taxon>
        <taxon>Brassicales</taxon>
        <taxon>Brassicaceae</taxon>
        <taxon>Brassiceae</taxon>
        <taxon>Brassica</taxon>
    </lineage>
</organism>
<dbReference type="PANTHER" id="PTHR47926">
    <property type="entry name" value="PENTATRICOPEPTIDE REPEAT-CONTAINING PROTEIN"/>
    <property type="match status" value="1"/>
</dbReference>
<evidence type="ECO:0000313" key="5">
    <source>
        <dbReference type="Proteomes" id="UP000011750"/>
    </source>
</evidence>
<dbReference type="eggNOG" id="KOG4197">
    <property type="taxonomic scope" value="Eukaryota"/>
</dbReference>
<reference evidence="4 5" key="2">
    <citation type="journal article" date="2018" name="Hortic Res">
        <title>Improved Brassica rapa reference genome by single-molecule sequencing and chromosome conformation capture technologies.</title>
        <authorList>
            <person name="Zhang L."/>
            <person name="Cai X."/>
            <person name="Wu J."/>
            <person name="Liu M."/>
            <person name="Grob S."/>
            <person name="Cheng F."/>
            <person name="Liang J."/>
            <person name="Cai C."/>
            <person name="Liu Z."/>
            <person name="Liu B."/>
            <person name="Wang F."/>
            <person name="Li S."/>
            <person name="Liu F."/>
            <person name="Li X."/>
            <person name="Cheng L."/>
            <person name="Yang W."/>
            <person name="Li M.H."/>
            <person name="Grossniklaus U."/>
            <person name="Zheng H."/>
            <person name="Wang X."/>
        </authorList>
    </citation>
    <scope>NUCLEOTIDE SEQUENCE [LARGE SCALE GENOMIC DNA]</scope>
    <source>
        <strain evidence="4 5">cv. Chiifu-401-42</strain>
    </source>
</reference>
<dbReference type="GO" id="GO:0009451">
    <property type="term" value="P:RNA modification"/>
    <property type="evidence" value="ECO:0007669"/>
    <property type="project" value="InterPro"/>
</dbReference>
<feature type="region of interest" description="Disordered" evidence="3">
    <location>
        <begin position="1"/>
        <end position="21"/>
    </location>
</feature>
<dbReference type="STRING" id="51351.M4CLY9"/>
<reference evidence="4" key="3">
    <citation type="submission" date="2023-03" db="UniProtKB">
        <authorList>
            <consortium name="EnsemblPlants"/>
        </authorList>
    </citation>
    <scope>IDENTIFICATION</scope>
    <source>
        <strain evidence="4">cv. Chiifu-401-42</strain>
    </source>
</reference>
<dbReference type="Gramene" id="Bra005226.1">
    <property type="protein sequence ID" value="Bra005226.1-P"/>
    <property type="gene ID" value="Bra005226"/>
</dbReference>
<dbReference type="PROSITE" id="PS51375">
    <property type="entry name" value="PPR"/>
    <property type="match status" value="1"/>
</dbReference>
<evidence type="ECO:0000313" key="4">
    <source>
        <dbReference type="EnsemblPlants" id="Bra005226.1-P"/>
    </source>
</evidence>
<proteinExistence type="predicted"/>
<dbReference type="AlphaFoldDB" id="M4CLY9"/>
<feature type="repeat" description="PPR" evidence="2">
    <location>
        <begin position="119"/>
        <end position="155"/>
    </location>
</feature>
<dbReference type="InParanoid" id="M4CLY9"/>
<dbReference type="OMA" id="RTHSHIK"/>
<sequence>MENGEDEGGGGSGGPNQPPLNLRNQIVQDKCMNIDKLNQNPLSAVFKSMVNDYGIPLEVDHVTCMIDTFGRSGHLAEAKELATSYNGSWEALLGACSTHWQTELGREVSNVLKMAEPSEEMSFVLLSNLYCSCSSGRWKEAEDVRREMAERGMKKTPGCSWIEVGNQVSAFVVGDCTSH</sequence>
<dbReference type="GO" id="GO:0003723">
    <property type="term" value="F:RNA binding"/>
    <property type="evidence" value="ECO:0007669"/>
    <property type="project" value="InterPro"/>
</dbReference>
<dbReference type="Proteomes" id="UP000011750">
    <property type="component" value="Chromosome A05"/>
</dbReference>
<dbReference type="InterPro" id="IPR046960">
    <property type="entry name" value="PPR_At4g14850-like_plant"/>
</dbReference>
<dbReference type="InterPro" id="IPR002885">
    <property type="entry name" value="PPR_rpt"/>
</dbReference>
<dbReference type="InterPro" id="IPR046848">
    <property type="entry name" value="E_motif"/>
</dbReference>
<keyword evidence="1" id="KW-0677">Repeat</keyword>
<evidence type="ECO:0000256" key="2">
    <source>
        <dbReference type="PROSITE-ProRule" id="PRU00708"/>
    </source>
</evidence>
<dbReference type="HOGENOM" id="CLU_1505553_0_0_1"/>
<evidence type="ECO:0000256" key="1">
    <source>
        <dbReference type="ARBA" id="ARBA00022737"/>
    </source>
</evidence>
<dbReference type="InterPro" id="IPR011990">
    <property type="entry name" value="TPR-like_helical_dom_sf"/>
</dbReference>
<evidence type="ECO:0000256" key="3">
    <source>
        <dbReference type="SAM" id="MobiDB-lite"/>
    </source>
</evidence>
<dbReference type="Pfam" id="PF20431">
    <property type="entry name" value="E_motif"/>
    <property type="match status" value="1"/>
</dbReference>
<keyword evidence="5" id="KW-1185">Reference proteome</keyword>